<evidence type="ECO:0000313" key="2">
    <source>
        <dbReference type="Proteomes" id="UP000789860"/>
    </source>
</evidence>
<reference evidence="1" key="1">
    <citation type="submission" date="2021-06" db="EMBL/GenBank/DDBJ databases">
        <authorList>
            <person name="Kallberg Y."/>
            <person name="Tangrot J."/>
            <person name="Rosling A."/>
        </authorList>
    </citation>
    <scope>NUCLEOTIDE SEQUENCE</scope>
    <source>
        <strain evidence="1">AU212A</strain>
    </source>
</reference>
<organism evidence="1 2">
    <name type="scientific">Scutellospora calospora</name>
    <dbReference type="NCBI Taxonomy" id="85575"/>
    <lineage>
        <taxon>Eukaryota</taxon>
        <taxon>Fungi</taxon>
        <taxon>Fungi incertae sedis</taxon>
        <taxon>Mucoromycota</taxon>
        <taxon>Glomeromycotina</taxon>
        <taxon>Glomeromycetes</taxon>
        <taxon>Diversisporales</taxon>
        <taxon>Gigasporaceae</taxon>
        <taxon>Scutellospora</taxon>
    </lineage>
</organism>
<evidence type="ECO:0000313" key="1">
    <source>
        <dbReference type="EMBL" id="CAG8440001.1"/>
    </source>
</evidence>
<keyword evidence="2" id="KW-1185">Reference proteome</keyword>
<sequence>MEADAVVTLEGLPTGLPTVDGERETESTDTYTNSSISRSPSLESSEDRPLLSDDERNYESYEDVDEVVNNGFSGSSWAAYVSVTCVVAGTGVLGLPYSIKQGGWISLSLIPLSMLITLHTSVILIKCLYYNKNKLYDSDSDSDNSRINHRKRCLNSYGDIGYQAFGNFGRYFMVGIFNSTILLGVPVLFFILAGQSLDSLVDQIWNIQLGVRVWTSISAAIVALPFIFTKTLKEANWNKVVAAAMATCAIMYALVAASGYYVYGNDTMSPIFLNLPKGLILTTASLFITIHVLMTAPILLTSFACDAESYLKITNEYHSPCIEFALRALFRTGLIISCAAVAVLVPFFGDFMSLLGALSMCVIVFIFPVVFYLKLFGWRNFSIWELLWNAFVILVGVFGCVVGTKDAVVALVRDFREMGVNN</sequence>
<dbReference type="EMBL" id="CAJVPM010000273">
    <property type="protein sequence ID" value="CAG8440001.1"/>
    <property type="molecule type" value="Genomic_DNA"/>
</dbReference>
<proteinExistence type="predicted"/>
<comment type="caution">
    <text evidence="1">The sequence shown here is derived from an EMBL/GenBank/DDBJ whole genome shotgun (WGS) entry which is preliminary data.</text>
</comment>
<name>A0ACA9JY62_9GLOM</name>
<protein>
    <submittedName>
        <fullName evidence="1">5564_t:CDS:1</fullName>
    </submittedName>
</protein>
<gene>
    <name evidence="1" type="ORF">SCALOS_LOCUS550</name>
</gene>
<dbReference type="Proteomes" id="UP000789860">
    <property type="component" value="Unassembled WGS sequence"/>
</dbReference>
<accession>A0ACA9JY62</accession>